<protein>
    <submittedName>
        <fullName evidence="3">Uncharacterized protein</fullName>
    </submittedName>
</protein>
<organism evidence="3">
    <name type="scientific">Darwinula stevensoni</name>
    <dbReference type="NCBI Taxonomy" id="69355"/>
    <lineage>
        <taxon>Eukaryota</taxon>
        <taxon>Metazoa</taxon>
        <taxon>Ecdysozoa</taxon>
        <taxon>Arthropoda</taxon>
        <taxon>Crustacea</taxon>
        <taxon>Oligostraca</taxon>
        <taxon>Ostracoda</taxon>
        <taxon>Podocopa</taxon>
        <taxon>Podocopida</taxon>
        <taxon>Darwinulocopina</taxon>
        <taxon>Darwinuloidea</taxon>
        <taxon>Darwinulidae</taxon>
        <taxon>Darwinula</taxon>
    </lineage>
</organism>
<name>A0A7R9A9U6_9CRUS</name>
<dbReference type="UniPathway" id="UPA00193"/>
<dbReference type="OrthoDB" id="16284at2759"/>
<dbReference type="GO" id="GO:0006555">
    <property type="term" value="P:methionine metabolic process"/>
    <property type="evidence" value="ECO:0007669"/>
    <property type="project" value="InterPro"/>
</dbReference>
<dbReference type="GO" id="GO:0035999">
    <property type="term" value="P:tetrahydrofolate interconversion"/>
    <property type="evidence" value="ECO:0007669"/>
    <property type="project" value="UniProtKB-UniPathway"/>
</dbReference>
<dbReference type="Proteomes" id="UP000677054">
    <property type="component" value="Unassembled WGS sequence"/>
</dbReference>
<gene>
    <name evidence="3" type="ORF">DSTB1V02_LOCUS9807</name>
</gene>
<evidence type="ECO:0000256" key="2">
    <source>
        <dbReference type="SAM" id="MobiDB-lite"/>
    </source>
</evidence>
<dbReference type="EMBL" id="CAJPEV010002615">
    <property type="protein sequence ID" value="CAG0897499.1"/>
    <property type="molecule type" value="Genomic_DNA"/>
</dbReference>
<feature type="compositionally biased region" description="Basic and acidic residues" evidence="2">
    <location>
        <begin position="31"/>
        <end position="41"/>
    </location>
</feature>
<dbReference type="AlphaFoldDB" id="A0A7R9A9U6"/>
<dbReference type="EMBL" id="LR902132">
    <property type="protein sequence ID" value="CAD7250023.1"/>
    <property type="molecule type" value="Genomic_DNA"/>
</dbReference>
<sequence length="168" mass="18946">MNRVGVVALHHQAPSPSILSGLPEMPIQVWELKEQDQKSDESPSSSTDLGVSRETSESDMRRNLSSLSVSSEESSSSLEREYQGEGEVEYERAPLVAEEFLSLADKIQSRIESGHKFFSLEFFPPRTKAGAVNLLARYHNAYLSHALSFLMVVMRLQPRETEEQRNAY</sequence>
<reference evidence="3" key="1">
    <citation type="submission" date="2020-11" db="EMBL/GenBank/DDBJ databases">
        <authorList>
            <person name="Tran Van P."/>
        </authorList>
    </citation>
    <scope>NUCLEOTIDE SEQUENCE</scope>
</reference>
<feature type="region of interest" description="Disordered" evidence="2">
    <location>
        <begin position="31"/>
        <end position="88"/>
    </location>
</feature>
<dbReference type="Pfam" id="PF02219">
    <property type="entry name" value="MTHFR"/>
    <property type="match status" value="1"/>
</dbReference>
<evidence type="ECO:0000313" key="3">
    <source>
        <dbReference type="EMBL" id="CAD7250023.1"/>
    </source>
</evidence>
<proteinExistence type="predicted"/>
<feature type="compositionally biased region" description="Low complexity" evidence="2">
    <location>
        <begin position="64"/>
        <end position="77"/>
    </location>
</feature>
<accession>A0A7R9A9U6</accession>
<comment type="pathway">
    <text evidence="1">One-carbon metabolism; tetrahydrofolate interconversion.</text>
</comment>
<evidence type="ECO:0000313" key="4">
    <source>
        <dbReference type="Proteomes" id="UP000677054"/>
    </source>
</evidence>
<dbReference type="GO" id="GO:0004489">
    <property type="term" value="F:methylenetetrahydrofolate reductase [NAD(P)H] activity"/>
    <property type="evidence" value="ECO:0007669"/>
    <property type="project" value="InterPro"/>
</dbReference>
<keyword evidence="4" id="KW-1185">Reference proteome</keyword>
<evidence type="ECO:0000256" key="1">
    <source>
        <dbReference type="RuleBase" id="RU004254"/>
    </source>
</evidence>
<dbReference type="Gene3D" id="3.20.20.220">
    <property type="match status" value="1"/>
</dbReference>
<dbReference type="InterPro" id="IPR003171">
    <property type="entry name" value="Mehydrof_redctse-like"/>
</dbReference>